<evidence type="ECO:0000259" key="1">
    <source>
        <dbReference type="Pfam" id="PF00149"/>
    </source>
</evidence>
<dbReference type="Gene3D" id="3.60.21.10">
    <property type="match status" value="1"/>
</dbReference>
<dbReference type="Pfam" id="PF00149">
    <property type="entry name" value="Metallophos"/>
    <property type="match status" value="1"/>
</dbReference>
<evidence type="ECO:0000313" key="3">
    <source>
        <dbReference type="Proteomes" id="UP001141933"/>
    </source>
</evidence>
<proteinExistence type="predicted"/>
<sequence length="328" mass="37401">MARKSFFYLWSVLGVCCLCGCSDKSQTADEVTVVVAGDLHFDLPPETDQYYHVRAINNIEGKFCFPQDAPQGIAGTTVGKLDGVIVAGDMFDKPHPDILDLYRQRYERKEGDKSVNYPVYPGFGNHDIDPISGDSMANLTGRAFNLYYLDSLLLEKLQHKEILNVHPSSRSYSWNIGHVHFVQAQRFSGDTVLGEANWKWLEDDLEKYASKGNPVVYIQHYGVDDWAIKWWPESARERLFDILDRYNVAAFLVGHTHEPSVQHYRGYPIYQVNNAWPDEDGNGSFAVLKIKGNKVGIAHCRWTDDKGNYEVAPPFQYETLPRKIDKTK</sequence>
<dbReference type="Proteomes" id="UP001141933">
    <property type="component" value="Unassembled WGS sequence"/>
</dbReference>
<protein>
    <submittedName>
        <fullName evidence="2">Metallophosphoesterase</fullName>
    </submittedName>
</protein>
<comment type="caution">
    <text evidence="2">The sequence shown here is derived from an EMBL/GenBank/DDBJ whole genome shotgun (WGS) entry which is preliminary data.</text>
</comment>
<gene>
    <name evidence="2" type="ORF">O6P32_03705</name>
</gene>
<dbReference type="InterPro" id="IPR004843">
    <property type="entry name" value="Calcineurin-like_PHP"/>
</dbReference>
<accession>A0ABT4PFI2</accession>
<organism evidence="2 3">
    <name type="scientific">Phocaeicola acetigenes</name>
    <dbReference type="NCBI Taxonomy" id="3016083"/>
    <lineage>
        <taxon>Bacteria</taxon>
        <taxon>Pseudomonadati</taxon>
        <taxon>Bacteroidota</taxon>
        <taxon>Bacteroidia</taxon>
        <taxon>Bacteroidales</taxon>
        <taxon>Bacteroidaceae</taxon>
        <taxon>Phocaeicola</taxon>
    </lineage>
</organism>
<reference evidence="2" key="1">
    <citation type="submission" date="2022-12" db="EMBL/GenBank/DDBJ databases">
        <title>Phocaeicola acetigenes sp. nov., isolated feces from a healthy human.</title>
        <authorList>
            <person name="Do H."/>
            <person name="Ha Y.B."/>
            <person name="Kim J.-S."/>
            <person name="Suh M.K."/>
            <person name="Kim H.S."/>
            <person name="Lee J.-S."/>
        </authorList>
    </citation>
    <scope>NUCLEOTIDE SEQUENCE</scope>
    <source>
        <strain evidence="2">KGMB11183</strain>
    </source>
</reference>
<dbReference type="InterPro" id="IPR029052">
    <property type="entry name" value="Metallo-depent_PP-like"/>
</dbReference>
<feature type="domain" description="Calcineurin-like phosphoesterase" evidence="1">
    <location>
        <begin position="32"/>
        <end position="259"/>
    </location>
</feature>
<keyword evidence="3" id="KW-1185">Reference proteome</keyword>
<evidence type="ECO:0000313" key="2">
    <source>
        <dbReference type="EMBL" id="MCZ8371811.1"/>
    </source>
</evidence>
<name>A0ABT4PFI2_9BACT</name>
<dbReference type="SUPFAM" id="SSF56300">
    <property type="entry name" value="Metallo-dependent phosphatases"/>
    <property type="match status" value="1"/>
</dbReference>
<dbReference type="RefSeq" id="WP_178266551.1">
    <property type="nucleotide sequence ID" value="NZ_JAPZVM010000002.1"/>
</dbReference>
<dbReference type="EMBL" id="JAPZVM010000002">
    <property type="protein sequence ID" value="MCZ8371811.1"/>
    <property type="molecule type" value="Genomic_DNA"/>
</dbReference>